<evidence type="ECO:0000256" key="1">
    <source>
        <dbReference type="SAM" id="MobiDB-lite"/>
    </source>
</evidence>
<organism evidence="2 3">
    <name type="scientific">Dorcoceras hygrometricum</name>
    <dbReference type="NCBI Taxonomy" id="472368"/>
    <lineage>
        <taxon>Eukaryota</taxon>
        <taxon>Viridiplantae</taxon>
        <taxon>Streptophyta</taxon>
        <taxon>Embryophyta</taxon>
        <taxon>Tracheophyta</taxon>
        <taxon>Spermatophyta</taxon>
        <taxon>Magnoliopsida</taxon>
        <taxon>eudicotyledons</taxon>
        <taxon>Gunneridae</taxon>
        <taxon>Pentapetalae</taxon>
        <taxon>asterids</taxon>
        <taxon>lamiids</taxon>
        <taxon>Lamiales</taxon>
        <taxon>Gesneriaceae</taxon>
        <taxon>Didymocarpoideae</taxon>
        <taxon>Trichosporeae</taxon>
        <taxon>Loxocarpinae</taxon>
        <taxon>Dorcoceras</taxon>
    </lineage>
</organism>
<gene>
    <name evidence="2" type="ORF">F511_32625</name>
</gene>
<evidence type="ECO:0000313" key="3">
    <source>
        <dbReference type="Proteomes" id="UP000250235"/>
    </source>
</evidence>
<dbReference type="EMBL" id="KQ999894">
    <property type="protein sequence ID" value="KZV40663.1"/>
    <property type="molecule type" value="Genomic_DNA"/>
</dbReference>
<name>A0A2Z7C848_9LAMI</name>
<feature type="region of interest" description="Disordered" evidence="1">
    <location>
        <begin position="181"/>
        <end position="204"/>
    </location>
</feature>
<reference evidence="2 3" key="1">
    <citation type="journal article" date="2015" name="Proc. Natl. Acad. Sci. U.S.A.">
        <title>The resurrection genome of Boea hygrometrica: A blueprint for survival of dehydration.</title>
        <authorList>
            <person name="Xiao L."/>
            <person name="Yang G."/>
            <person name="Zhang L."/>
            <person name="Yang X."/>
            <person name="Zhao S."/>
            <person name="Ji Z."/>
            <person name="Zhou Q."/>
            <person name="Hu M."/>
            <person name="Wang Y."/>
            <person name="Chen M."/>
            <person name="Xu Y."/>
            <person name="Jin H."/>
            <person name="Xiao X."/>
            <person name="Hu G."/>
            <person name="Bao F."/>
            <person name="Hu Y."/>
            <person name="Wan P."/>
            <person name="Li L."/>
            <person name="Deng X."/>
            <person name="Kuang T."/>
            <person name="Xiang C."/>
            <person name="Zhu J.K."/>
            <person name="Oliver M.J."/>
            <person name="He Y."/>
        </authorList>
    </citation>
    <scope>NUCLEOTIDE SEQUENCE [LARGE SCALE GENOMIC DNA]</scope>
    <source>
        <strain evidence="3">cv. XS01</strain>
    </source>
</reference>
<protein>
    <submittedName>
        <fullName evidence="2">Uncharacterized protein</fullName>
    </submittedName>
</protein>
<evidence type="ECO:0000313" key="2">
    <source>
        <dbReference type="EMBL" id="KZV40663.1"/>
    </source>
</evidence>
<dbReference type="AlphaFoldDB" id="A0A2Z7C848"/>
<sequence length="204" mass="23022">MVVDLIGIYGLKGPYCTLTMTNLFFQALSVIPRGSWDDVDEEIPSVQISSVLLVQADEGVLFLVVDRIGVFYRNLPRRAGFLPTKELGFRSWTGLGGRHIQPLKCRFSREIGVLTVPGFKFLNLPLRPGSGIQIHRCANSNNMAFNRDINQSIWPKMFFALLSNVDSGLLEVSIKRATQEESSATNLVQNNGWNRQKSREEMFR</sequence>
<dbReference type="Proteomes" id="UP000250235">
    <property type="component" value="Unassembled WGS sequence"/>
</dbReference>
<feature type="compositionally biased region" description="Polar residues" evidence="1">
    <location>
        <begin position="181"/>
        <end position="195"/>
    </location>
</feature>
<accession>A0A2Z7C848</accession>
<proteinExistence type="predicted"/>
<keyword evidence="3" id="KW-1185">Reference proteome</keyword>